<dbReference type="AlphaFoldDB" id="A0A7G9Y400"/>
<evidence type="ECO:0000313" key="2">
    <source>
        <dbReference type="EMBL" id="QNO42734.1"/>
    </source>
</evidence>
<dbReference type="EMBL" id="MT630759">
    <property type="protein sequence ID" value="QNO42734.1"/>
    <property type="molecule type" value="Genomic_DNA"/>
</dbReference>
<protein>
    <submittedName>
        <fullName evidence="2">Uncharacterized protein</fullName>
    </submittedName>
</protein>
<gene>
    <name evidence="2" type="ORF">APGODIHH_00023</name>
    <name evidence="1" type="ORF">EABBNKNM_00026</name>
</gene>
<sequence length="163" mass="17094">MNFTRVETFGAPDVHWIRATVDVNDPNLFSFKQGFVDPVGLEPDTSTTELSANVVPAISITVETSSLDFGMVRAGLSSATSQIRIANTGTCNVVVTAEIGTDENGFYEGALRLNGGSVDAFSVGVPADITDFEHAEDVAASLEVPEWAGGAYDGTVLFVAEGT</sequence>
<evidence type="ECO:0000313" key="1">
    <source>
        <dbReference type="EMBL" id="QNO41811.1"/>
    </source>
</evidence>
<proteinExistence type="predicted"/>
<organism evidence="2">
    <name type="scientific">Candidatus Methanogaster sp. ANME-2c ERB4</name>
    <dbReference type="NCBI Taxonomy" id="2759911"/>
    <lineage>
        <taxon>Archaea</taxon>
        <taxon>Methanobacteriati</taxon>
        <taxon>Methanobacteriota</taxon>
        <taxon>Stenosarchaea group</taxon>
        <taxon>Methanomicrobia</taxon>
        <taxon>Methanosarcinales</taxon>
        <taxon>ANME-2 cluster</taxon>
        <taxon>Candidatus Methanogasteraceae</taxon>
        <taxon>Candidatus Methanogaster</taxon>
    </lineage>
</organism>
<reference evidence="2" key="1">
    <citation type="submission" date="2020-06" db="EMBL/GenBank/DDBJ databases">
        <title>Unique genomic features of the anaerobic methanotrophic archaea.</title>
        <authorList>
            <person name="Chadwick G.L."/>
            <person name="Skennerton C.T."/>
            <person name="Laso-Perez R."/>
            <person name="Leu A.O."/>
            <person name="Speth D.R."/>
            <person name="Yu H."/>
            <person name="Morgan-Lang C."/>
            <person name="Hatzenpichler R."/>
            <person name="Goudeau D."/>
            <person name="Malmstrom R."/>
            <person name="Brazelton W.J."/>
            <person name="Woyke T."/>
            <person name="Hallam S.J."/>
            <person name="Tyson G.W."/>
            <person name="Wegener G."/>
            <person name="Boetius A."/>
            <person name="Orphan V."/>
        </authorList>
    </citation>
    <scope>NUCLEOTIDE SEQUENCE</scope>
</reference>
<dbReference type="EMBL" id="MT630671">
    <property type="protein sequence ID" value="QNO41811.1"/>
    <property type="molecule type" value="Genomic_DNA"/>
</dbReference>
<accession>A0A7G9Y400</accession>
<name>A0A7G9Y400_9EURY</name>